<feature type="transmembrane region" description="Helical" evidence="1">
    <location>
        <begin position="148"/>
        <end position="168"/>
    </location>
</feature>
<dbReference type="AlphaFoldDB" id="A0A4R8DV69"/>
<feature type="transmembrane region" description="Helical" evidence="1">
    <location>
        <begin position="79"/>
        <end position="95"/>
    </location>
</feature>
<feature type="transmembrane region" description="Helical" evidence="1">
    <location>
        <begin position="223"/>
        <end position="241"/>
    </location>
</feature>
<keyword evidence="3" id="KW-1185">Reference proteome</keyword>
<dbReference type="InterPro" id="IPR022134">
    <property type="entry name" value="DUF3667"/>
</dbReference>
<dbReference type="EMBL" id="SODV01000001">
    <property type="protein sequence ID" value="TDX01896.1"/>
    <property type="molecule type" value="Genomic_DNA"/>
</dbReference>
<reference evidence="2 3" key="1">
    <citation type="submission" date="2019-03" db="EMBL/GenBank/DDBJ databases">
        <title>Genomic Encyclopedia of Type Strains, Phase IV (KMG-IV): sequencing the most valuable type-strain genomes for metagenomic binning, comparative biology and taxonomic classification.</title>
        <authorList>
            <person name="Goeker M."/>
        </authorList>
    </citation>
    <scope>NUCLEOTIDE SEQUENCE [LARGE SCALE GENOMIC DNA]</scope>
    <source>
        <strain evidence="2 3">DSM 100059</strain>
    </source>
</reference>
<evidence type="ECO:0000313" key="3">
    <source>
        <dbReference type="Proteomes" id="UP000294498"/>
    </source>
</evidence>
<sequence length="279" mass="32555">MPTCLNCQHRFEGNYCNHCGEKVYTEHDKSVWHFFEEGLHFITHFEGKFFTTLKAVLTRPGKLSEEYCLGIRKKYFKPLSFFLLLVVVYLLFPLAEGLNMRMTYYPGSVPYTGKLLQAQIDHKMAARGLTEDQLSERFADKSEKLSKIMLLTTIPLCGLVLWVLFIGLKRPLFDHLVIATEVNAVFVLVIFLLLPLLGHIIGWLLHRPVPGAIDPREQQRQLWLYYAVIFAYSTFAFRRFYRAPWWRILPSAVAFTYLHGVIIFVIYRFLLFETTSSLL</sequence>
<protein>
    <submittedName>
        <fullName evidence="2">Uncharacterized protein DUF3667</fullName>
    </submittedName>
</protein>
<feature type="transmembrane region" description="Helical" evidence="1">
    <location>
        <begin position="180"/>
        <end position="203"/>
    </location>
</feature>
<organism evidence="2 3">
    <name type="scientific">Dinghuibacter silviterrae</name>
    <dbReference type="NCBI Taxonomy" id="1539049"/>
    <lineage>
        <taxon>Bacteria</taxon>
        <taxon>Pseudomonadati</taxon>
        <taxon>Bacteroidota</taxon>
        <taxon>Chitinophagia</taxon>
        <taxon>Chitinophagales</taxon>
        <taxon>Chitinophagaceae</taxon>
        <taxon>Dinghuibacter</taxon>
    </lineage>
</organism>
<proteinExistence type="predicted"/>
<dbReference type="Pfam" id="PF12412">
    <property type="entry name" value="DUF3667"/>
    <property type="match status" value="1"/>
</dbReference>
<name>A0A4R8DV69_9BACT</name>
<gene>
    <name evidence="2" type="ORF">EDB95_2941</name>
</gene>
<dbReference type="RefSeq" id="WP_162852605.1">
    <property type="nucleotide sequence ID" value="NZ_SODV01000001.1"/>
</dbReference>
<keyword evidence="1" id="KW-1133">Transmembrane helix</keyword>
<keyword evidence="1" id="KW-0472">Membrane</keyword>
<accession>A0A4R8DV69</accession>
<dbReference type="Proteomes" id="UP000294498">
    <property type="component" value="Unassembled WGS sequence"/>
</dbReference>
<feature type="transmembrane region" description="Helical" evidence="1">
    <location>
        <begin position="248"/>
        <end position="270"/>
    </location>
</feature>
<evidence type="ECO:0000313" key="2">
    <source>
        <dbReference type="EMBL" id="TDX01896.1"/>
    </source>
</evidence>
<keyword evidence="1" id="KW-0812">Transmembrane</keyword>
<evidence type="ECO:0000256" key="1">
    <source>
        <dbReference type="SAM" id="Phobius"/>
    </source>
</evidence>
<comment type="caution">
    <text evidence="2">The sequence shown here is derived from an EMBL/GenBank/DDBJ whole genome shotgun (WGS) entry which is preliminary data.</text>
</comment>